<feature type="domain" description="DM" evidence="7">
    <location>
        <begin position="78"/>
        <end position="125"/>
    </location>
</feature>
<name>A0A0B2VL81_TOXCA</name>
<dbReference type="GO" id="GO:0000978">
    <property type="term" value="F:RNA polymerase II cis-regulatory region sequence-specific DNA binding"/>
    <property type="evidence" value="ECO:0007669"/>
    <property type="project" value="TreeGrafter"/>
</dbReference>
<organism evidence="8 9">
    <name type="scientific">Toxocara canis</name>
    <name type="common">Canine roundworm</name>
    <dbReference type="NCBI Taxonomy" id="6265"/>
    <lineage>
        <taxon>Eukaryota</taxon>
        <taxon>Metazoa</taxon>
        <taxon>Ecdysozoa</taxon>
        <taxon>Nematoda</taxon>
        <taxon>Chromadorea</taxon>
        <taxon>Rhabditida</taxon>
        <taxon>Spirurina</taxon>
        <taxon>Ascaridomorpha</taxon>
        <taxon>Ascaridoidea</taxon>
        <taxon>Toxocaridae</taxon>
        <taxon>Toxocara</taxon>
    </lineage>
</organism>
<dbReference type="PROSITE" id="PS40000">
    <property type="entry name" value="DM_1"/>
    <property type="match status" value="1"/>
</dbReference>
<keyword evidence="3 5" id="KW-0238">DNA-binding</keyword>
<dbReference type="GO" id="GO:0005634">
    <property type="term" value="C:nucleus"/>
    <property type="evidence" value="ECO:0007669"/>
    <property type="project" value="UniProtKB-SubCell"/>
</dbReference>
<feature type="compositionally biased region" description="Low complexity" evidence="6">
    <location>
        <begin position="225"/>
        <end position="242"/>
    </location>
</feature>
<dbReference type="OrthoDB" id="6162476at2759"/>
<dbReference type="SMART" id="SM00301">
    <property type="entry name" value="DM"/>
    <property type="match status" value="1"/>
</dbReference>
<dbReference type="PANTHER" id="PTHR12322:SF116">
    <property type="entry name" value="DOUBLESEX-MAB RELATED 99B"/>
    <property type="match status" value="1"/>
</dbReference>
<evidence type="ECO:0000256" key="5">
    <source>
        <dbReference type="PROSITE-ProRule" id="PRU00070"/>
    </source>
</evidence>
<evidence type="ECO:0000256" key="2">
    <source>
        <dbReference type="ARBA" id="ARBA00022833"/>
    </source>
</evidence>
<dbReference type="InterPro" id="IPR036407">
    <property type="entry name" value="DM_DNA-bd_sf"/>
</dbReference>
<comment type="subcellular location">
    <subcellularLocation>
        <location evidence="5">Nucleus</location>
    </subcellularLocation>
</comment>
<feature type="region of interest" description="Disordered" evidence="6">
    <location>
        <begin position="161"/>
        <end position="180"/>
    </location>
</feature>
<protein>
    <submittedName>
        <fullName evidence="8">Doublesex-and mab-3-related transcription factor A2</fullName>
    </submittedName>
</protein>
<keyword evidence="4 5" id="KW-0539">Nucleus</keyword>
<reference evidence="8 9" key="1">
    <citation type="submission" date="2014-11" db="EMBL/GenBank/DDBJ databases">
        <title>Genetic blueprint of the zoonotic pathogen Toxocara canis.</title>
        <authorList>
            <person name="Zhu X.-Q."/>
            <person name="Korhonen P.K."/>
            <person name="Cai H."/>
            <person name="Young N.D."/>
            <person name="Nejsum P."/>
            <person name="von Samson-Himmelstjerna G."/>
            <person name="Boag P.R."/>
            <person name="Tan P."/>
            <person name="Li Q."/>
            <person name="Min J."/>
            <person name="Yang Y."/>
            <person name="Wang X."/>
            <person name="Fang X."/>
            <person name="Hall R.S."/>
            <person name="Hofmann A."/>
            <person name="Sternberg P.W."/>
            <person name="Jex A.R."/>
            <person name="Gasser R.B."/>
        </authorList>
    </citation>
    <scope>NUCLEOTIDE SEQUENCE [LARGE SCALE GENOMIC DNA]</scope>
    <source>
        <strain evidence="8">PN_DK_2014</strain>
    </source>
</reference>
<dbReference type="InterPro" id="IPR001275">
    <property type="entry name" value="DM_DNA-bd"/>
</dbReference>
<keyword evidence="9" id="KW-1185">Reference proteome</keyword>
<comment type="caution">
    <text evidence="8">The sequence shown here is derived from an EMBL/GenBank/DDBJ whole genome shotgun (WGS) entry which is preliminary data.</text>
</comment>
<evidence type="ECO:0000256" key="3">
    <source>
        <dbReference type="ARBA" id="ARBA00023125"/>
    </source>
</evidence>
<dbReference type="Proteomes" id="UP000031036">
    <property type="component" value="Unassembled WGS sequence"/>
</dbReference>
<keyword evidence="2 5" id="KW-0862">Zinc</keyword>
<dbReference type="Gene3D" id="4.10.1040.10">
    <property type="entry name" value="DM DNA-binding domain"/>
    <property type="match status" value="1"/>
</dbReference>
<dbReference type="STRING" id="6265.A0A0B2VL81"/>
<feature type="DNA-binding region" description="DM" evidence="5">
    <location>
        <begin position="78"/>
        <end position="125"/>
    </location>
</feature>
<dbReference type="AlphaFoldDB" id="A0A0B2VL81"/>
<dbReference type="FunFam" id="4.10.1040.10:FF:000001">
    <property type="entry name" value="doublesex- and mab-3-related transcription factor 1"/>
    <property type="match status" value="1"/>
</dbReference>
<feature type="region of interest" description="Disordered" evidence="6">
    <location>
        <begin position="220"/>
        <end position="242"/>
    </location>
</feature>
<dbReference type="GO" id="GO:0000981">
    <property type="term" value="F:DNA-binding transcription factor activity, RNA polymerase II-specific"/>
    <property type="evidence" value="ECO:0007669"/>
    <property type="project" value="TreeGrafter"/>
</dbReference>
<evidence type="ECO:0000256" key="4">
    <source>
        <dbReference type="ARBA" id="ARBA00023242"/>
    </source>
</evidence>
<dbReference type="EMBL" id="JPKZ01001380">
    <property type="protein sequence ID" value="KHN82358.1"/>
    <property type="molecule type" value="Genomic_DNA"/>
</dbReference>
<evidence type="ECO:0000259" key="7">
    <source>
        <dbReference type="PROSITE" id="PS50809"/>
    </source>
</evidence>
<dbReference type="PANTHER" id="PTHR12322">
    <property type="entry name" value="DOUBLESEX AND MAB-3 RELATED TRANSCRIPTION FACTOR DMRT"/>
    <property type="match status" value="1"/>
</dbReference>
<keyword evidence="1 5" id="KW-0479">Metal-binding</keyword>
<dbReference type="GO" id="GO:0007548">
    <property type="term" value="P:sex differentiation"/>
    <property type="evidence" value="ECO:0007669"/>
    <property type="project" value="TreeGrafter"/>
</dbReference>
<dbReference type="GO" id="GO:0046872">
    <property type="term" value="F:metal ion binding"/>
    <property type="evidence" value="ECO:0007669"/>
    <property type="project" value="UniProtKB-KW"/>
</dbReference>
<dbReference type="SUPFAM" id="SSF82927">
    <property type="entry name" value="Cysteine-rich DNA binding domain, (DM domain)"/>
    <property type="match status" value="1"/>
</dbReference>
<accession>A0A0B2VL81</accession>
<gene>
    <name evidence="8" type="primary">dmrta2</name>
    <name evidence="8" type="ORF">Tcan_12636</name>
</gene>
<dbReference type="Pfam" id="PF00751">
    <property type="entry name" value="DM"/>
    <property type="match status" value="1"/>
</dbReference>
<dbReference type="InterPro" id="IPR026607">
    <property type="entry name" value="DMRT"/>
</dbReference>
<sequence>MATAPPNITLSSLGANGLEQILRLRQERSQRTPKCARCRNHGTMATAPPNITLSSLGANGLEQILRLRQERSQRTPKCARCRNHGTVSALKGHKRYCKWKDCMCAKCTLIAERQRVMAAQVALRRQQSQDEKEAKDLEMLLGVGNANQLLNLIRYSESTSETDRSAFNKEESKPETPINECERLESARSLSGLFSSTCEYRASSSPVIEGKKLCVSGCSNADRAPSTSPPSSGKASSSTTSSSPIAINVSSAPTFFGCSPLAANTNFPFRSPSAFAQGVFPFALGYSMNPAAFMYARPPLIRMPPAGVIPPFHPFGFMASTSTTPRMSTFDNLFATQIAPLDFRHHTRSPKEDRSDE</sequence>
<dbReference type="PROSITE" id="PS50809">
    <property type="entry name" value="DM_2"/>
    <property type="match status" value="1"/>
</dbReference>
<evidence type="ECO:0000313" key="9">
    <source>
        <dbReference type="Proteomes" id="UP000031036"/>
    </source>
</evidence>
<evidence type="ECO:0000313" key="8">
    <source>
        <dbReference type="EMBL" id="KHN82358.1"/>
    </source>
</evidence>
<evidence type="ECO:0000256" key="1">
    <source>
        <dbReference type="ARBA" id="ARBA00022723"/>
    </source>
</evidence>
<evidence type="ECO:0000256" key="6">
    <source>
        <dbReference type="SAM" id="MobiDB-lite"/>
    </source>
</evidence>
<proteinExistence type="predicted"/>